<evidence type="ECO:0000313" key="6">
    <source>
        <dbReference type="EMBL" id="CAI0644129.1"/>
    </source>
</evidence>
<dbReference type="GO" id="GO:0016705">
    <property type="term" value="F:oxidoreductase activity, acting on paired donors, with incorporation or reduction of molecular oxygen"/>
    <property type="evidence" value="ECO:0007669"/>
    <property type="project" value="InterPro"/>
</dbReference>
<feature type="transmembrane region" description="Helical" evidence="5">
    <location>
        <begin position="20"/>
        <end position="39"/>
    </location>
</feature>
<sequence>MDIKDIIDIIDRAPVPRYVLLPLGVVVLYVVFKVVYNLYFHPLRKFPGPVANKLSIISIILQSLIPHLWSVFKGKQSYELLRLHSKYGHVVRYGPNELSFSSAKAWKDIYGPRSGHQPFTKGTWYDGLSIYAAQDIRSIITERDPVKHAAMSRLYGGAFSRGFLNEMEPMIIDYIDRFVDYVLSKTADGGTVDLTFGYSSMTFDIIGDLAFGQDFGAIGLEEPHIFIRELNESLGFTSFMEAVKRFPPLGPIGRILFRSQVEKLEGIARKGGDFALDVMKKRVAEQDTTARKDFLTKVLQQRAESKMDISEIQLAAQSWDFIGAGTETTAAVMTSTTYYLLKDRELLARVTAEVRAAFRTSAEITNASAEKLELLHRVCLEGLRLPTGAAPILPRLVPKGGDTVDGYFLPGGTPVTIAPMVAGLHPDNFKDPMVFNPDRWLGKGGDILEASQPFSLGARGCGGKPIAWMEVRVTLAKMLWTFDMELDNPDLDWIGKDFDNLPQYALWVRQNLNIKARVASH</sequence>
<feature type="binding site" description="axial binding residue" evidence="4">
    <location>
        <position position="461"/>
    </location>
    <ligand>
        <name>heme</name>
        <dbReference type="ChEBI" id="CHEBI:30413"/>
    </ligand>
    <ligandPart>
        <name>Fe</name>
        <dbReference type="ChEBI" id="CHEBI:18248"/>
    </ligandPart>
</feature>
<proteinExistence type="predicted"/>
<comment type="caution">
    <text evidence="6">The sequence shown here is derived from an EMBL/GenBank/DDBJ whole genome shotgun (WGS) entry which is preliminary data.</text>
</comment>
<keyword evidence="5" id="KW-0812">Transmembrane</keyword>
<dbReference type="InterPro" id="IPR036396">
    <property type="entry name" value="Cyt_P450_sf"/>
</dbReference>
<keyword evidence="2 4" id="KW-0479">Metal-binding</keyword>
<dbReference type="SUPFAM" id="SSF48264">
    <property type="entry name" value="Cytochrome P450"/>
    <property type="match status" value="1"/>
</dbReference>
<dbReference type="Gene3D" id="1.10.630.10">
    <property type="entry name" value="Cytochrome P450"/>
    <property type="match status" value="1"/>
</dbReference>
<evidence type="ECO:0000256" key="5">
    <source>
        <dbReference type="SAM" id="Phobius"/>
    </source>
</evidence>
<dbReference type="GO" id="GO:0020037">
    <property type="term" value="F:heme binding"/>
    <property type="evidence" value="ECO:0007669"/>
    <property type="project" value="InterPro"/>
</dbReference>
<dbReference type="PANTHER" id="PTHR24305:SF161">
    <property type="entry name" value="P450, PUTATIVE (EUROFUNG)-RELATED"/>
    <property type="match status" value="1"/>
</dbReference>
<dbReference type="AlphaFoldDB" id="A0A9W4W9I0"/>
<keyword evidence="3 4" id="KW-0408">Iron</keyword>
<keyword evidence="5" id="KW-0472">Membrane</keyword>
<dbReference type="InterPro" id="IPR050121">
    <property type="entry name" value="Cytochrome_P450_monoxygenase"/>
</dbReference>
<name>A0A9W4W9I0_9PEZI</name>
<reference evidence="6" key="1">
    <citation type="submission" date="2022-08" db="EMBL/GenBank/DDBJ databases">
        <authorList>
            <person name="Giroux E."/>
            <person name="Giroux E."/>
        </authorList>
    </citation>
    <scope>NUCLEOTIDE SEQUENCE</scope>
    <source>
        <strain evidence="6">H1091258</strain>
    </source>
</reference>
<gene>
    <name evidence="6" type="ORF">CGXH109_LOCUS32505</name>
</gene>
<dbReference type="PRINTS" id="PR00463">
    <property type="entry name" value="EP450I"/>
</dbReference>
<dbReference type="CDD" id="cd11058">
    <property type="entry name" value="CYP60B-like"/>
    <property type="match status" value="1"/>
</dbReference>
<keyword evidence="1 4" id="KW-0349">Heme</keyword>
<dbReference type="GO" id="GO:0004497">
    <property type="term" value="F:monooxygenase activity"/>
    <property type="evidence" value="ECO:0007669"/>
    <property type="project" value="InterPro"/>
</dbReference>
<dbReference type="InterPro" id="IPR002401">
    <property type="entry name" value="Cyt_P450_E_grp-I"/>
</dbReference>
<keyword evidence="7" id="KW-1185">Reference proteome</keyword>
<dbReference type="PANTHER" id="PTHR24305">
    <property type="entry name" value="CYTOCHROME P450"/>
    <property type="match status" value="1"/>
</dbReference>
<organism evidence="6 7">
    <name type="scientific">Colletotrichum noveboracense</name>
    <dbReference type="NCBI Taxonomy" id="2664923"/>
    <lineage>
        <taxon>Eukaryota</taxon>
        <taxon>Fungi</taxon>
        <taxon>Dikarya</taxon>
        <taxon>Ascomycota</taxon>
        <taxon>Pezizomycotina</taxon>
        <taxon>Sordariomycetes</taxon>
        <taxon>Hypocreomycetidae</taxon>
        <taxon>Glomerellales</taxon>
        <taxon>Glomerellaceae</taxon>
        <taxon>Colletotrichum</taxon>
        <taxon>Colletotrichum gloeosporioides species complex</taxon>
    </lineage>
</organism>
<dbReference type="GO" id="GO:0005506">
    <property type="term" value="F:iron ion binding"/>
    <property type="evidence" value="ECO:0007669"/>
    <property type="project" value="InterPro"/>
</dbReference>
<evidence type="ECO:0000256" key="2">
    <source>
        <dbReference type="ARBA" id="ARBA00022723"/>
    </source>
</evidence>
<keyword evidence="5" id="KW-1133">Transmembrane helix</keyword>
<evidence type="ECO:0000256" key="1">
    <source>
        <dbReference type="ARBA" id="ARBA00022617"/>
    </source>
</evidence>
<dbReference type="Pfam" id="PF00067">
    <property type="entry name" value="p450"/>
    <property type="match status" value="1"/>
</dbReference>
<dbReference type="Proteomes" id="UP001152533">
    <property type="component" value="Unassembled WGS sequence"/>
</dbReference>
<protein>
    <recommendedName>
        <fullName evidence="8">Cytochrome P450</fullName>
    </recommendedName>
</protein>
<accession>A0A9W4W9I0</accession>
<evidence type="ECO:0000313" key="7">
    <source>
        <dbReference type="Proteomes" id="UP001152533"/>
    </source>
</evidence>
<dbReference type="EMBL" id="CAMGZC010000147">
    <property type="protein sequence ID" value="CAI0644129.1"/>
    <property type="molecule type" value="Genomic_DNA"/>
</dbReference>
<dbReference type="PRINTS" id="PR00385">
    <property type="entry name" value="P450"/>
</dbReference>
<dbReference type="InterPro" id="IPR001128">
    <property type="entry name" value="Cyt_P450"/>
</dbReference>
<evidence type="ECO:0000256" key="3">
    <source>
        <dbReference type="ARBA" id="ARBA00023004"/>
    </source>
</evidence>
<evidence type="ECO:0008006" key="8">
    <source>
        <dbReference type="Google" id="ProtNLM"/>
    </source>
</evidence>
<evidence type="ECO:0000256" key="4">
    <source>
        <dbReference type="PIRSR" id="PIRSR602401-1"/>
    </source>
</evidence>
<comment type="cofactor">
    <cofactor evidence="4">
        <name>heme</name>
        <dbReference type="ChEBI" id="CHEBI:30413"/>
    </cofactor>
</comment>